<evidence type="ECO:0000256" key="8">
    <source>
        <dbReference type="SAM" id="Phobius"/>
    </source>
</evidence>
<organism evidence="9 10">
    <name type="scientific">Ranitomeya imitator</name>
    <name type="common">mimic poison frog</name>
    <dbReference type="NCBI Taxonomy" id="111125"/>
    <lineage>
        <taxon>Eukaryota</taxon>
        <taxon>Metazoa</taxon>
        <taxon>Chordata</taxon>
        <taxon>Craniata</taxon>
        <taxon>Vertebrata</taxon>
        <taxon>Euteleostomi</taxon>
        <taxon>Amphibia</taxon>
        <taxon>Batrachia</taxon>
        <taxon>Anura</taxon>
        <taxon>Neobatrachia</taxon>
        <taxon>Hyloidea</taxon>
        <taxon>Dendrobatidae</taxon>
        <taxon>Dendrobatinae</taxon>
        <taxon>Ranitomeya</taxon>
    </lineage>
</organism>
<reference evidence="9" key="1">
    <citation type="submission" date="2023-07" db="EMBL/GenBank/DDBJ databases">
        <authorList>
            <person name="Stuckert A."/>
        </authorList>
    </citation>
    <scope>NUCLEOTIDE SEQUENCE</scope>
</reference>
<comment type="subcellular location">
    <subcellularLocation>
        <location evidence="1">Membrane</location>
        <topology evidence="1">Multi-pass membrane protein</topology>
    </subcellularLocation>
</comment>
<evidence type="ECO:0000313" key="9">
    <source>
        <dbReference type="EMBL" id="CAJ0956832.1"/>
    </source>
</evidence>
<evidence type="ECO:0000313" key="10">
    <source>
        <dbReference type="Proteomes" id="UP001176940"/>
    </source>
</evidence>
<dbReference type="SUPFAM" id="SSF81321">
    <property type="entry name" value="Family A G protein-coupled receptor-like"/>
    <property type="match status" value="1"/>
</dbReference>
<protein>
    <submittedName>
        <fullName evidence="9">Uncharacterized protein</fullName>
    </submittedName>
</protein>
<evidence type="ECO:0000256" key="4">
    <source>
        <dbReference type="ARBA" id="ARBA00022725"/>
    </source>
</evidence>
<gene>
    <name evidence="9" type="ORF">RIMI_LOCUS15681987</name>
</gene>
<keyword evidence="3 8" id="KW-0812">Transmembrane</keyword>
<dbReference type="PANTHER" id="PTHR26450:SF440">
    <property type="entry name" value="OLFACTORY RECEPTOR"/>
    <property type="match status" value="1"/>
</dbReference>
<comment type="caution">
    <text evidence="9">The sequence shown here is derived from an EMBL/GenBank/DDBJ whole genome shotgun (WGS) entry which is preliminary data.</text>
</comment>
<keyword evidence="4" id="KW-0552">Olfaction</keyword>
<dbReference type="Proteomes" id="UP001176940">
    <property type="component" value="Unassembled WGS sequence"/>
</dbReference>
<dbReference type="InterPro" id="IPR050402">
    <property type="entry name" value="OR51/52/56-like"/>
</dbReference>
<accession>A0ABN9M1W5</accession>
<feature type="transmembrane region" description="Helical" evidence="8">
    <location>
        <begin position="15"/>
        <end position="35"/>
    </location>
</feature>
<evidence type="ECO:0000256" key="3">
    <source>
        <dbReference type="ARBA" id="ARBA00022692"/>
    </source>
</evidence>
<sequence>MPLHYHHFMTKRTMAWLLFYGLLRNLFLVFPIVYFTSTVQFCRSSIIMNFVCENMSLLNLGCGDISKIQSIGLWVRMLVTAMDGTCILTSYLSILCSVWKTIVGRGREKTWKTCSTHLLVTMMTFFCGMSSSLVSRMSSHILPDVQNLITLMSFEIPSNAHPIIYGLRTREIRNSLRKRTKRGGPFFTHS</sequence>
<keyword evidence="6 8" id="KW-0472">Membrane</keyword>
<feature type="transmembrane region" description="Helical" evidence="8">
    <location>
        <begin position="73"/>
        <end position="95"/>
    </location>
</feature>
<dbReference type="Pfam" id="PF13853">
    <property type="entry name" value="7tm_4"/>
    <property type="match status" value="1"/>
</dbReference>
<keyword evidence="2" id="KW-0716">Sensory transduction</keyword>
<dbReference type="InterPro" id="IPR000725">
    <property type="entry name" value="Olfact_rcpt"/>
</dbReference>
<evidence type="ECO:0000256" key="6">
    <source>
        <dbReference type="ARBA" id="ARBA00023136"/>
    </source>
</evidence>
<dbReference type="Gene3D" id="1.20.1070.10">
    <property type="entry name" value="Rhodopsin 7-helix transmembrane proteins"/>
    <property type="match status" value="1"/>
</dbReference>
<evidence type="ECO:0000256" key="1">
    <source>
        <dbReference type="ARBA" id="ARBA00004141"/>
    </source>
</evidence>
<evidence type="ECO:0000256" key="2">
    <source>
        <dbReference type="ARBA" id="ARBA00022606"/>
    </source>
</evidence>
<dbReference type="PRINTS" id="PR00245">
    <property type="entry name" value="OLFACTORYR"/>
</dbReference>
<name>A0ABN9M1W5_9NEOB</name>
<dbReference type="EMBL" id="CAUEEQ010042572">
    <property type="protein sequence ID" value="CAJ0956832.1"/>
    <property type="molecule type" value="Genomic_DNA"/>
</dbReference>
<keyword evidence="5 8" id="KW-1133">Transmembrane helix</keyword>
<keyword evidence="7" id="KW-0807">Transducer</keyword>
<evidence type="ECO:0000256" key="5">
    <source>
        <dbReference type="ARBA" id="ARBA00022989"/>
    </source>
</evidence>
<proteinExistence type="predicted"/>
<evidence type="ECO:0000256" key="7">
    <source>
        <dbReference type="ARBA" id="ARBA00023224"/>
    </source>
</evidence>
<dbReference type="PANTHER" id="PTHR26450">
    <property type="entry name" value="OLFACTORY RECEPTOR 56B1-RELATED"/>
    <property type="match status" value="1"/>
</dbReference>
<keyword evidence="10" id="KW-1185">Reference proteome</keyword>